<dbReference type="PANTHER" id="PTHR11803">
    <property type="entry name" value="2-IMINOBUTANOATE/2-IMINOPROPANOATE DEAMINASE RIDA"/>
    <property type="match status" value="1"/>
</dbReference>
<organism evidence="1 2">
    <name type="scientific">Jejubacter calystegiae</name>
    <dbReference type="NCBI Taxonomy" id="2579935"/>
    <lineage>
        <taxon>Bacteria</taxon>
        <taxon>Pseudomonadati</taxon>
        <taxon>Pseudomonadota</taxon>
        <taxon>Gammaproteobacteria</taxon>
        <taxon>Enterobacterales</taxon>
        <taxon>Enterobacteriaceae</taxon>
        <taxon>Jejubacter</taxon>
    </lineage>
</organism>
<dbReference type="GO" id="GO:0019239">
    <property type="term" value="F:deaminase activity"/>
    <property type="evidence" value="ECO:0007669"/>
    <property type="project" value="TreeGrafter"/>
</dbReference>
<dbReference type="Proteomes" id="UP000302163">
    <property type="component" value="Chromosome"/>
</dbReference>
<name>A0A4P8YKN5_9ENTR</name>
<dbReference type="Gene3D" id="3.30.1330.40">
    <property type="entry name" value="RutC-like"/>
    <property type="match status" value="1"/>
</dbReference>
<gene>
    <name evidence="1" type="ORF">FEM41_17705</name>
</gene>
<dbReference type="Pfam" id="PF01042">
    <property type="entry name" value="Ribonuc_L-PSP"/>
    <property type="match status" value="1"/>
</dbReference>
<dbReference type="GO" id="GO:0005829">
    <property type="term" value="C:cytosol"/>
    <property type="evidence" value="ECO:0007669"/>
    <property type="project" value="TreeGrafter"/>
</dbReference>
<sequence length="127" mass="13875">MTREVLPAPLPDPAQPFSWITRGAGLLFTGHGPVRADGTLETGSSEKQIALTLSNLRDTLQAAGSNCDRVLQMTVWLCRVEDVPLLDRLYRQFFSAPWPNRATVIVERLVADGMNIEIAATALAGEQ</sequence>
<accession>A0A4P8YKN5</accession>
<proteinExistence type="predicted"/>
<dbReference type="InterPro" id="IPR006175">
    <property type="entry name" value="YjgF/YER057c/UK114"/>
</dbReference>
<dbReference type="OrthoDB" id="9803101at2"/>
<evidence type="ECO:0000313" key="1">
    <source>
        <dbReference type="EMBL" id="QCT21351.1"/>
    </source>
</evidence>
<keyword evidence="2" id="KW-1185">Reference proteome</keyword>
<protein>
    <submittedName>
        <fullName evidence="1">RidA family protein</fullName>
    </submittedName>
</protein>
<dbReference type="KEGG" id="izh:FEM41_17705"/>
<reference evidence="1 2" key="1">
    <citation type="submission" date="2019-05" db="EMBL/GenBank/DDBJ databases">
        <title>Complete genome sequence of Izhakiella calystegiae KSNA2, an endophyte isolated from beach morning glory (Calystegia soldanella).</title>
        <authorList>
            <person name="Jiang L."/>
            <person name="Jeong J.C."/>
            <person name="Kim C.Y."/>
            <person name="Kim D.H."/>
            <person name="Kim S.W."/>
            <person name="Lee j."/>
        </authorList>
    </citation>
    <scope>NUCLEOTIDE SEQUENCE [LARGE SCALE GENOMIC DNA]</scope>
    <source>
        <strain evidence="1 2">KSNA2</strain>
    </source>
</reference>
<dbReference type="EMBL" id="CP040428">
    <property type="protein sequence ID" value="QCT21351.1"/>
    <property type="molecule type" value="Genomic_DNA"/>
</dbReference>
<evidence type="ECO:0000313" key="2">
    <source>
        <dbReference type="Proteomes" id="UP000302163"/>
    </source>
</evidence>
<dbReference type="AlphaFoldDB" id="A0A4P8YKN5"/>
<dbReference type="CDD" id="cd00448">
    <property type="entry name" value="YjgF_YER057c_UK114_family"/>
    <property type="match status" value="1"/>
</dbReference>
<dbReference type="RefSeq" id="WP_138097507.1">
    <property type="nucleotide sequence ID" value="NZ_CP040428.1"/>
</dbReference>
<dbReference type="InterPro" id="IPR035959">
    <property type="entry name" value="RutC-like_sf"/>
</dbReference>
<dbReference type="SUPFAM" id="SSF55298">
    <property type="entry name" value="YjgF-like"/>
    <property type="match status" value="1"/>
</dbReference>
<dbReference type="PANTHER" id="PTHR11803:SF39">
    <property type="entry name" value="2-IMINOBUTANOATE_2-IMINOPROPANOATE DEAMINASE"/>
    <property type="match status" value="1"/>
</dbReference>